<comment type="caution">
    <text evidence="2">The sequence shown here is derived from an EMBL/GenBank/DDBJ whole genome shotgun (WGS) entry which is preliminary data.</text>
</comment>
<dbReference type="Proteomes" id="UP000823849">
    <property type="component" value="Unassembled WGS sequence"/>
</dbReference>
<name>A0A9D2SMH4_9FIRM</name>
<protein>
    <submittedName>
        <fullName evidence="2">Ribosomal protein L7/L12</fullName>
    </submittedName>
</protein>
<dbReference type="InterPro" id="IPR014719">
    <property type="entry name" value="Ribosomal_bL12_C/ClpS-like"/>
</dbReference>
<evidence type="ECO:0000313" key="3">
    <source>
        <dbReference type="Proteomes" id="UP000823849"/>
    </source>
</evidence>
<dbReference type="Pfam" id="PF00542">
    <property type="entry name" value="Ribosomal_L12"/>
    <property type="match status" value="1"/>
</dbReference>
<feature type="domain" description="Large ribosomal subunit protein bL12 C-terminal" evidence="1">
    <location>
        <begin position="176"/>
        <end position="239"/>
    </location>
</feature>
<dbReference type="GO" id="GO:0005840">
    <property type="term" value="C:ribosome"/>
    <property type="evidence" value="ECO:0007669"/>
    <property type="project" value="UniProtKB-KW"/>
</dbReference>
<reference evidence="2" key="1">
    <citation type="journal article" date="2021" name="PeerJ">
        <title>Extensive microbial diversity within the chicken gut microbiome revealed by metagenomics and culture.</title>
        <authorList>
            <person name="Gilroy R."/>
            <person name="Ravi A."/>
            <person name="Getino M."/>
            <person name="Pursley I."/>
            <person name="Horton D.L."/>
            <person name="Alikhan N.F."/>
            <person name="Baker D."/>
            <person name="Gharbi K."/>
            <person name="Hall N."/>
            <person name="Watson M."/>
            <person name="Adriaenssens E.M."/>
            <person name="Foster-Nyarko E."/>
            <person name="Jarju S."/>
            <person name="Secka A."/>
            <person name="Antonio M."/>
            <person name="Oren A."/>
            <person name="Chaudhuri R.R."/>
            <person name="La Ragione R."/>
            <person name="Hildebrand F."/>
            <person name="Pallen M.J."/>
        </authorList>
    </citation>
    <scope>NUCLEOTIDE SEQUENCE</scope>
    <source>
        <strain evidence="2">CHK185-5351</strain>
    </source>
</reference>
<dbReference type="Gene3D" id="3.30.1390.10">
    <property type="match status" value="1"/>
</dbReference>
<keyword evidence="2" id="KW-0689">Ribosomal protein</keyword>
<dbReference type="GO" id="GO:0003735">
    <property type="term" value="F:structural constituent of ribosome"/>
    <property type="evidence" value="ECO:0007669"/>
    <property type="project" value="InterPro"/>
</dbReference>
<evidence type="ECO:0000259" key="1">
    <source>
        <dbReference type="Pfam" id="PF00542"/>
    </source>
</evidence>
<keyword evidence="2" id="KW-0687">Ribonucleoprotein</keyword>
<sequence>MKEQKNVPYLSCRIKKDADKKGIFIGEPFRSFLDEFARWTGKASMEHADISWEENTLKLSVTSAAGPKIQISFDREDSDRVELSALVETLSVNASIPVGQAILSGELIQNHLGLEITLTDAGCGEKNLKMRYVFFVDYESASAAPDCSFYLLSFLEEVNQAVRVLGSGSLHSSCRVRIREAGPSPVMVIKKVFELGGGNLIAARNLVHAAPDAFLYAESREHAETIKKALEAAGAEAELA</sequence>
<dbReference type="GO" id="GO:0006412">
    <property type="term" value="P:translation"/>
    <property type="evidence" value="ECO:0007669"/>
    <property type="project" value="InterPro"/>
</dbReference>
<organism evidence="2 3">
    <name type="scientific">Candidatus Fusicatenibacter intestinigallinarum</name>
    <dbReference type="NCBI Taxonomy" id="2838598"/>
    <lineage>
        <taxon>Bacteria</taxon>
        <taxon>Bacillati</taxon>
        <taxon>Bacillota</taxon>
        <taxon>Clostridia</taxon>
        <taxon>Lachnospirales</taxon>
        <taxon>Lachnospiraceae</taxon>
        <taxon>Fusicatenibacter</taxon>
    </lineage>
</organism>
<reference evidence="2" key="2">
    <citation type="submission" date="2021-04" db="EMBL/GenBank/DDBJ databases">
        <authorList>
            <person name="Gilroy R."/>
        </authorList>
    </citation>
    <scope>NUCLEOTIDE SEQUENCE</scope>
    <source>
        <strain evidence="2">CHK185-5351</strain>
    </source>
</reference>
<accession>A0A9D2SMH4</accession>
<dbReference type="AlphaFoldDB" id="A0A9D2SMH4"/>
<evidence type="ECO:0000313" key="2">
    <source>
        <dbReference type="EMBL" id="HJC14787.1"/>
    </source>
</evidence>
<dbReference type="SUPFAM" id="SSF54736">
    <property type="entry name" value="ClpS-like"/>
    <property type="match status" value="1"/>
</dbReference>
<gene>
    <name evidence="2" type="ORF">H9705_03005</name>
</gene>
<dbReference type="EMBL" id="DWWU01000012">
    <property type="protein sequence ID" value="HJC14787.1"/>
    <property type="molecule type" value="Genomic_DNA"/>
</dbReference>
<proteinExistence type="predicted"/>
<dbReference type="InterPro" id="IPR013823">
    <property type="entry name" value="Ribosomal_bL12_C"/>
</dbReference>